<accession>A0A5J5HM56</accession>
<gene>
    <name evidence="5" type="ORF">F4V44_16350</name>
</gene>
<feature type="repeat" description="Cell wall-binding" evidence="3">
    <location>
        <begin position="137"/>
        <end position="156"/>
    </location>
</feature>
<evidence type="ECO:0000313" key="5">
    <source>
        <dbReference type="EMBL" id="KAA9022081.1"/>
    </source>
</evidence>
<protein>
    <submittedName>
        <fullName evidence="5">N-acetylmuramoyl-L-alanine amidase</fullName>
    </submittedName>
</protein>
<feature type="repeat" description="Cell wall-binding" evidence="3">
    <location>
        <begin position="77"/>
        <end position="96"/>
    </location>
</feature>
<dbReference type="InterPro" id="IPR002508">
    <property type="entry name" value="MurNAc-LAA_cat"/>
</dbReference>
<dbReference type="GO" id="GO:0009253">
    <property type="term" value="P:peptidoglycan catabolic process"/>
    <property type="evidence" value="ECO:0007669"/>
    <property type="project" value="InterPro"/>
</dbReference>
<evidence type="ECO:0000256" key="2">
    <source>
        <dbReference type="ARBA" id="ARBA00022801"/>
    </source>
</evidence>
<feature type="repeat" description="Cell wall-binding" evidence="3">
    <location>
        <begin position="117"/>
        <end position="136"/>
    </location>
</feature>
<dbReference type="Gene3D" id="3.40.630.40">
    <property type="entry name" value="Zn-dependent exopeptidases"/>
    <property type="match status" value="1"/>
</dbReference>
<dbReference type="Pfam" id="PF01473">
    <property type="entry name" value="Choline_bind_1"/>
    <property type="match status" value="5"/>
</dbReference>
<dbReference type="OrthoDB" id="363232at2"/>
<dbReference type="Gene3D" id="2.10.270.10">
    <property type="entry name" value="Cholin Binding"/>
    <property type="match status" value="2"/>
</dbReference>
<dbReference type="PROSITE" id="PS51170">
    <property type="entry name" value="CW"/>
    <property type="match status" value="5"/>
</dbReference>
<evidence type="ECO:0000313" key="6">
    <source>
        <dbReference type="Proteomes" id="UP000326671"/>
    </source>
</evidence>
<dbReference type="Pfam" id="PF19127">
    <property type="entry name" value="Choline_bind_3"/>
    <property type="match status" value="1"/>
</dbReference>
<dbReference type="Pfam" id="PF01520">
    <property type="entry name" value="Amidase_3"/>
    <property type="match status" value="1"/>
</dbReference>
<dbReference type="Gene3D" id="2.20.120.10">
    <property type="entry name" value="Multimodular pneumococcal cell wall endolysin, domain 3"/>
    <property type="match status" value="1"/>
</dbReference>
<evidence type="ECO:0000256" key="1">
    <source>
        <dbReference type="ARBA" id="ARBA00022737"/>
    </source>
</evidence>
<dbReference type="InterPro" id="IPR018337">
    <property type="entry name" value="Cell_wall/Cho-bd_repeat"/>
</dbReference>
<proteinExistence type="predicted"/>
<keyword evidence="6" id="KW-1185">Reference proteome</keyword>
<feature type="repeat" description="Cell wall-binding" evidence="3">
    <location>
        <begin position="97"/>
        <end position="116"/>
    </location>
</feature>
<comment type="caution">
    <text evidence="5">The sequence shown here is derived from an EMBL/GenBank/DDBJ whole genome shotgun (WGS) entry which is preliminary data.</text>
</comment>
<dbReference type="CDD" id="cd02696">
    <property type="entry name" value="MurNAc-LAA"/>
    <property type="match status" value="1"/>
</dbReference>
<dbReference type="SUPFAM" id="SSF53187">
    <property type="entry name" value="Zn-dependent exopeptidases"/>
    <property type="match status" value="1"/>
</dbReference>
<dbReference type="Proteomes" id="UP000326671">
    <property type="component" value="Unassembled WGS sequence"/>
</dbReference>
<dbReference type="PANTHER" id="PTHR30404:SF0">
    <property type="entry name" value="N-ACETYLMURAMOYL-L-ALANINE AMIDASE AMIC"/>
    <property type="match status" value="1"/>
</dbReference>
<dbReference type="InterPro" id="IPR050695">
    <property type="entry name" value="N-acetylmuramoyl_amidase_3"/>
</dbReference>
<name>A0A5J5HM56_9BACI</name>
<evidence type="ECO:0000256" key="3">
    <source>
        <dbReference type="PROSITE-ProRule" id="PRU00591"/>
    </source>
</evidence>
<sequence length="365" mass="41553">MTIYVEGIGMLKKRIFVFMLFSFLFVAAGPLHQAEANDSGWKLENGSWYYYDNNSKVTGWLHEGEDWYYLNSSGRMLTGWYLVDEKWYYSDWNGRMLTGWIQDNDTWYYLDANGVMRTGWLLEGNKWYYLDASGKMQTGWYHLNDKWYFLDASGVMQTRWIKDNGIDYYLDKNGVWNPNPVYLEGRIIVIDPGHGGHDSGAIAAGAYEKNINLDVALKLRDYLTKYNATVHMTRSTDEFISLTDRVAFSNRIEPDAYISIHVNSASGSTAIGIETYHNSKKGVLPQESKELAAAIQSELLKATGANDRKVKDANFAVTRGNNTPAVLVEMGFISNDAERANLINSSYQDKIAKGIYNGLSVFFDR</sequence>
<dbReference type="SUPFAM" id="SSF69360">
    <property type="entry name" value="Cell wall binding repeat"/>
    <property type="match status" value="1"/>
</dbReference>
<feature type="repeat" description="Cell wall-binding" evidence="3">
    <location>
        <begin position="57"/>
        <end position="76"/>
    </location>
</feature>
<dbReference type="SMART" id="SM00646">
    <property type="entry name" value="Ami_3"/>
    <property type="match status" value="1"/>
</dbReference>
<dbReference type="PANTHER" id="PTHR30404">
    <property type="entry name" value="N-ACETYLMURAMOYL-L-ALANINE AMIDASE"/>
    <property type="match status" value="1"/>
</dbReference>
<evidence type="ECO:0000259" key="4">
    <source>
        <dbReference type="SMART" id="SM00646"/>
    </source>
</evidence>
<dbReference type="AlphaFoldDB" id="A0A5J5HM56"/>
<dbReference type="EMBL" id="VYKL01000025">
    <property type="protein sequence ID" value="KAA9022081.1"/>
    <property type="molecule type" value="Genomic_DNA"/>
</dbReference>
<dbReference type="GO" id="GO:0030288">
    <property type="term" value="C:outer membrane-bounded periplasmic space"/>
    <property type="evidence" value="ECO:0007669"/>
    <property type="project" value="TreeGrafter"/>
</dbReference>
<keyword evidence="2" id="KW-0378">Hydrolase</keyword>
<reference evidence="5 6" key="1">
    <citation type="submission" date="2019-09" db="EMBL/GenBank/DDBJ databases">
        <title>Whole genome sequences of isolates from the Mars Exploration Rovers.</title>
        <authorList>
            <person name="Seuylemezian A."/>
            <person name="Vaishampayan P."/>
        </authorList>
    </citation>
    <scope>NUCLEOTIDE SEQUENCE [LARGE SCALE GENOMIC DNA]</scope>
    <source>
        <strain evidence="5 6">MER_TA_151</strain>
    </source>
</reference>
<dbReference type="GO" id="GO:0008745">
    <property type="term" value="F:N-acetylmuramoyl-L-alanine amidase activity"/>
    <property type="evidence" value="ECO:0007669"/>
    <property type="project" value="InterPro"/>
</dbReference>
<keyword evidence="1" id="KW-0677">Repeat</keyword>
<feature type="domain" description="MurNAc-LAA" evidence="4">
    <location>
        <begin position="246"/>
        <end position="360"/>
    </location>
</feature>
<organism evidence="5 6">
    <name type="scientific">Niallia endozanthoxylica</name>
    <dbReference type="NCBI Taxonomy" id="2036016"/>
    <lineage>
        <taxon>Bacteria</taxon>
        <taxon>Bacillati</taxon>
        <taxon>Bacillota</taxon>
        <taxon>Bacilli</taxon>
        <taxon>Bacillales</taxon>
        <taxon>Bacillaceae</taxon>
        <taxon>Niallia</taxon>
    </lineage>
</organism>